<dbReference type="EC" id="5.2.1.8" evidence="4"/>
<dbReference type="InterPro" id="IPR001179">
    <property type="entry name" value="PPIase_FKBP_dom"/>
</dbReference>
<feature type="domain" description="PPIase FKBP-type" evidence="10">
    <location>
        <begin position="5"/>
        <end position="89"/>
    </location>
</feature>
<evidence type="ECO:0000256" key="1">
    <source>
        <dbReference type="ARBA" id="ARBA00000971"/>
    </source>
</evidence>
<dbReference type="Proteomes" id="UP000001024">
    <property type="component" value="Chromosome"/>
</dbReference>
<organism evidence="12 13">
    <name type="scientific">Thermoplasma acidophilum (strain ATCC 25905 / DSM 1728 / JCM 9062 / NBRC 15155 / AMRC-C165)</name>
    <dbReference type="NCBI Taxonomy" id="273075"/>
    <lineage>
        <taxon>Archaea</taxon>
        <taxon>Methanobacteriati</taxon>
        <taxon>Thermoplasmatota</taxon>
        <taxon>Thermoplasmata</taxon>
        <taxon>Thermoplasmatales</taxon>
        <taxon>Thermoplasmataceae</taxon>
        <taxon>Thermoplasma</taxon>
    </lineage>
</organism>
<evidence type="ECO:0000259" key="11">
    <source>
        <dbReference type="Pfam" id="PF22199"/>
    </source>
</evidence>
<dbReference type="eggNOG" id="arCOG00980">
    <property type="taxonomic scope" value="Archaea"/>
</dbReference>
<comment type="subcellular location">
    <subcellularLocation>
        <location evidence="2">Cytoplasm</location>
    </subcellularLocation>
</comment>
<feature type="domain" description="FKBP26 IF" evidence="11">
    <location>
        <begin position="97"/>
        <end position="137"/>
    </location>
</feature>
<dbReference type="GO" id="GO:0003755">
    <property type="term" value="F:peptidyl-prolyl cis-trans isomerase activity"/>
    <property type="evidence" value="ECO:0007669"/>
    <property type="project" value="UniProtKB-KW"/>
</dbReference>
<evidence type="ECO:0000256" key="9">
    <source>
        <dbReference type="SAM" id="MobiDB-lite"/>
    </source>
</evidence>
<dbReference type="RefSeq" id="WP_010901422.1">
    <property type="nucleotide sequence ID" value="NC_002578.1"/>
</dbReference>
<dbReference type="GO" id="GO:0005737">
    <property type="term" value="C:cytoplasm"/>
    <property type="evidence" value="ECO:0007669"/>
    <property type="project" value="UniProtKB-SubCell"/>
</dbReference>
<dbReference type="Gene3D" id="3.30.70.2210">
    <property type="match status" value="1"/>
</dbReference>
<sequence length="261" mass="29859">MKQLNDGDFIKIEFEMRVGEEKKLVSTSKADLAKENDIFDENARYGDIVVIVGQEGIFKEVNEAFRKAEPGQEVEVEVPPEDAFGQRLPSNIKIHTMREFQRLNIDPQVGKEVEINRRVGRIISVTPGRVLVDYNHRWAGKTVYYKFKINGVITEPVEKVRAIIANNYNPEGFNVTLDSDIKIEIPEGAKFSLPWLDAKYNIVNTVRKYVPGYDIVILEVYKKQEEQKAEGEQKKEESAPAEAKTETSESQPEQKQENVKN</sequence>
<feature type="region of interest" description="Disordered" evidence="9">
    <location>
        <begin position="226"/>
        <end position="261"/>
    </location>
</feature>
<dbReference type="PANTHER" id="PTHR47861:SF3">
    <property type="entry name" value="FKBP-TYPE PEPTIDYL-PROLYL CIS-TRANS ISOMERASE SLYD"/>
    <property type="match status" value="1"/>
</dbReference>
<name>Q9HJF8_THEAC</name>
<comment type="catalytic activity">
    <reaction evidence="1">
        <text>[protein]-peptidylproline (omega=180) = [protein]-peptidylproline (omega=0)</text>
        <dbReference type="Rhea" id="RHEA:16237"/>
        <dbReference type="Rhea" id="RHEA-COMP:10747"/>
        <dbReference type="Rhea" id="RHEA-COMP:10748"/>
        <dbReference type="ChEBI" id="CHEBI:83833"/>
        <dbReference type="ChEBI" id="CHEBI:83834"/>
        <dbReference type="EC" id="5.2.1.8"/>
    </reaction>
</comment>
<keyword evidence="6" id="KW-0697">Rotamase</keyword>
<dbReference type="PaxDb" id="273075-Ta1011"/>
<dbReference type="Gene3D" id="3.10.50.40">
    <property type="match status" value="1"/>
</dbReference>
<evidence type="ECO:0000259" key="10">
    <source>
        <dbReference type="Pfam" id="PF00254"/>
    </source>
</evidence>
<evidence type="ECO:0000313" key="13">
    <source>
        <dbReference type="Proteomes" id="UP000001024"/>
    </source>
</evidence>
<evidence type="ECO:0000256" key="8">
    <source>
        <dbReference type="ARBA" id="ARBA00023235"/>
    </source>
</evidence>
<dbReference type="InParanoid" id="Q9HJF8"/>
<accession>Q9HJF8</accession>
<protein>
    <recommendedName>
        <fullName evidence="4">peptidylprolyl isomerase</fullName>
        <ecNumber evidence="4">5.2.1.8</ecNumber>
    </recommendedName>
</protein>
<evidence type="ECO:0000256" key="2">
    <source>
        <dbReference type="ARBA" id="ARBA00004496"/>
    </source>
</evidence>
<evidence type="ECO:0000256" key="6">
    <source>
        <dbReference type="ARBA" id="ARBA00023110"/>
    </source>
</evidence>
<comment type="similarity">
    <text evidence="3">Belongs to the FKBP-type PPIase family.</text>
</comment>
<dbReference type="PANTHER" id="PTHR47861">
    <property type="entry name" value="FKBP-TYPE PEPTIDYL-PROLYL CIS-TRANS ISOMERASE SLYD"/>
    <property type="match status" value="1"/>
</dbReference>
<dbReference type="Gene3D" id="2.40.10.330">
    <property type="match status" value="1"/>
</dbReference>
<dbReference type="KEGG" id="tac:Ta1011"/>
<evidence type="ECO:0000313" key="12">
    <source>
        <dbReference type="EMBL" id="CAC12140.1"/>
    </source>
</evidence>
<keyword evidence="5" id="KW-0963">Cytoplasm</keyword>
<dbReference type="GO" id="GO:0042026">
    <property type="term" value="P:protein refolding"/>
    <property type="evidence" value="ECO:0007669"/>
    <property type="project" value="UniProtKB-ARBA"/>
</dbReference>
<evidence type="ECO:0000256" key="3">
    <source>
        <dbReference type="ARBA" id="ARBA00006577"/>
    </source>
</evidence>
<gene>
    <name evidence="12" type="ordered locus">Ta1011</name>
</gene>
<proteinExistence type="inferred from homology"/>
<dbReference type="AlphaFoldDB" id="Q9HJF8"/>
<evidence type="ECO:0000256" key="7">
    <source>
        <dbReference type="ARBA" id="ARBA00023186"/>
    </source>
</evidence>
<keyword evidence="7" id="KW-0143">Chaperone</keyword>
<dbReference type="SUPFAM" id="SSF54534">
    <property type="entry name" value="FKBP-like"/>
    <property type="match status" value="1"/>
</dbReference>
<dbReference type="EnsemblBacteria" id="CAC12140">
    <property type="protein sequence ID" value="CAC12140"/>
    <property type="gene ID" value="CAC12140"/>
</dbReference>
<evidence type="ECO:0000256" key="5">
    <source>
        <dbReference type="ARBA" id="ARBA00022490"/>
    </source>
</evidence>
<dbReference type="Pfam" id="PF00254">
    <property type="entry name" value="FKBP_C"/>
    <property type="match status" value="1"/>
</dbReference>
<dbReference type="InterPro" id="IPR048261">
    <property type="entry name" value="SlpA/SlyD-like_ins_sf"/>
</dbReference>
<evidence type="ECO:0000256" key="4">
    <source>
        <dbReference type="ARBA" id="ARBA00013194"/>
    </source>
</evidence>
<dbReference type="InterPro" id="IPR046357">
    <property type="entry name" value="PPIase_dom_sf"/>
</dbReference>
<dbReference type="Pfam" id="PF22199">
    <property type="entry name" value="FKBP26_IF"/>
    <property type="match status" value="1"/>
</dbReference>
<dbReference type="EMBL" id="AL445066">
    <property type="protein sequence ID" value="CAC12140.1"/>
    <property type="molecule type" value="Genomic_DNA"/>
</dbReference>
<keyword evidence="13" id="KW-1185">Reference proteome</keyword>
<reference evidence="12 13" key="1">
    <citation type="journal article" date="2000" name="Nature">
        <title>The genome sequence of the thermoacidophilic scavenger Thermoplasma acidophilum.</title>
        <authorList>
            <person name="Ruepp A."/>
            <person name="Graml W."/>
            <person name="Santos-Martinez M.L."/>
            <person name="Koretke K.K."/>
            <person name="Volker C."/>
            <person name="Mewes H.W."/>
            <person name="Frishman D."/>
            <person name="Stocker S."/>
            <person name="Lupas A.N."/>
            <person name="Baumeister W."/>
        </authorList>
    </citation>
    <scope>NUCLEOTIDE SEQUENCE [LARGE SCALE GENOMIC DNA]</scope>
    <source>
        <strain evidence="13">ATCC 25905 / DSM 1728 / JCM 9062 / NBRC 15155 / AMRC-C165</strain>
    </source>
</reference>
<dbReference type="STRING" id="273075.gene:9572231"/>
<keyword evidence="8 12" id="KW-0413">Isomerase</keyword>
<dbReference type="InterPro" id="IPR054016">
    <property type="entry name" value="FKBP26_IF"/>
</dbReference>
<dbReference type="HOGENOM" id="CLU_073526_1_0_2"/>